<name>A0ABQ5XYF2_9GAMM</name>
<feature type="transmembrane region" description="Helical" evidence="6">
    <location>
        <begin position="118"/>
        <end position="135"/>
    </location>
</feature>
<keyword evidence="4 6" id="KW-1133">Transmembrane helix</keyword>
<feature type="transmembrane region" description="Helical" evidence="6">
    <location>
        <begin position="12"/>
        <end position="30"/>
    </location>
</feature>
<comment type="caution">
    <text evidence="8">The sequence shown here is derived from an EMBL/GenBank/DDBJ whole genome shotgun (WGS) entry which is preliminary data.</text>
</comment>
<keyword evidence="8" id="KW-0808">Transferase</keyword>
<dbReference type="Gene3D" id="3.30.565.10">
    <property type="entry name" value="Histidine kinase-like ATPase, C-terminal domain"/>
    <property type="match status" value="1"/>
</dbReference>
<feature type="transmembrane region" description="Helical" evidence="6">
    <location>
        <begin position="155"/>
        <end position="177"/>
    </location>
</feature>
<dbReference type="EMBL" id="BSOB01000057">
    <property type="protein sequence ID" value="GLQ95134.1"/>
    <property type="molecule type" value="Genomic_DNA"/>
</dbReference>
<protein>
    <submittedName>
        <fullName evidence="8">Sensor kinase</fullName>
    </submittedName>
</protein>
<evidence type="ECO:0000256" key="3">
    <source>
        <dbReference type="ARBA" id="ARBA00022692"/>
    </source>
</evidence>
<dbReference type="InterPro" id="IPR036890">
    <property type="entry name" value="HATPase_C_sf"/>
</dbReference>
<dbReference type="InterPro" id="IPR007895">
    <property type="entry name" value="MASE1"/>
</dbReference>
<evidence type="ECO:0000313" key="9">
    <source>
        <dbReference type="Proteomes" id="UP001156670"/>
    </source>
</evidence>
<feature type="domain" description="MASE1" evidence="7">
    <location>
        <begin position="16"/>
        <end position="288"/>
    </location>
</feature>
<evidence type="ECO:0000256" key="2">
    <source>
        <dbReference type="ARBA" id="ARBA00022475"/>
    </source>
</evidence>
<evidence type="ECO:0000256" key="1">
    <source>
        <dbReference type="ARBA" id="ARBA00004651"/>
    </source>
</evidence>
<comment type="subcellular location">
    <subcellularLocation>
        <location evidence="1">Cell membrane</location>
        <topology evidence="1">Multi-pass membrane protein</topology>
    </subcellularLocation>
</comment>
<dbReference type="Pfam" id="PF05231">
    <property type="entry name" value="MASE1"/>
    <property type="match status" value="1"/>
</dbReference>
<organism evidence="8 9">
    <name type="scientific">Dyella acidisoli</name>
    <dbReference type="NCBI Taxonomy" id="1867834"/>
    <lineage>
        <taxon>Bacteria</taxon>
        <taxon>Pseudomonadati</taxon>
        <taxon>Pseudomonadota</taxon>
        <taxon>Gammaproteobacteria</taxon>
        <taxon>Lysobacterales</taxon>
        <taxon>Rhodanobacteraceae</taxon>
        <taxon>Dyella</taxon>
    </lineage>
</organism>
<feature type="transmembrane region" description="Helical" evidence="6">
    <location>
        <begin position="197"/>
        <end position="217"/>
    </location>
</feature>
<keyword evidence="2" id="KW-1003">Cell membrane</keyword>
<evidence type="ECO:0000313" key="8">
    <source>
        <dbReference type="EMBL" id="GLQ95134.1"/>
    </source>
</evidence>
<keyword evidence="9" id="KW-1185">Reference proteome</keyword>
<feature type="transmembrane region" description="Helical" evidence="6">
    <location>
        <begin position="275"/>
        <end position="294"/>
    </location>
</feature>
<accession>A0ABQ5XYF2</accession>
<feature type="transmembrane region" description="Helical" evidence="6">
    <location>
        <begin position="77"/>
        <end position="98"/>
    </location>
</feature>
<feature type="transmembrane region" description="Helical" evidence="6">
    <location>
        <begin position="237"/>
        <end position="263"/>
    </location>
</feature>
<reference evidence="9" key="1">
    <citation type="journal article" date="2019" name="Int. J. Syst. Evol. Microbiol.">
        <title>The Global Catalogue of Microorganisms (GCM) 10K type strain sequencing project: providing services to taxonomists for standard genome sequencing and annotation.</title>
        <authorList>
            <consortium name="The Broad Institute Genomics Platform"/>
            <consortium name="The Broad Institute Genome Sequencing Center for Infectious Disease"/>
            <person name="Wu L."/>
            <person name="Ma J."/>
        </authorList>
    </citation>
    <scope>NUCLEOTIDE SEQUENCE [LARGE SCALE GENOMIC DNA]</scope>
    <source>
        <strain evidence="9">NBRC 111980</strain>
    </source>
</reference>
<evidence type="ECO:0000256" key="6">
    <source>
        <dbReference type="SAM" id="Phobius"/>
    </source>
</evidence>
<keyword evidence="8" id="KW-0418">Kinase</keyword>
<dbReference type="GO" id="GO:0016301">
    <property type="term" value="F:kinase activity"/>
    <property type="evidence" value="ECO:0007669"/>
    <property type="project" value="UniProtKB-KW"/>
</dbReference>
<proteinExistence type="predicted"/>
<keyword evidence="5 6" id="KW-0472">Membrane</keyword>
<evidence type="ECO:0000256" key="4">
    <source>
        <dbReference type="ARBA" id="ARBA00022989"/>
    </source>
</evidence>
<keyword evidence="3 6" id="KW-0812">Transmembrane</keyword>
<evidence type="ECO:0000256" key="5">
    <source>
        <dbReference type="ARBA" id="ARBA00023136"/>
    </source>
</evidence>
<sequence length="546" mass="60631">MGKGLWDRAWVRHVAVALGYGILAALFRQFSFAQWEINAGLRVTALLLAPYRYWPALIVGESGYYIGLSYVCSSTWGMAWALINVVPGMVYVAPLVYWVRKRWPPITRNATHINMGRLLACALLASVALDIRNLGSFSTMKNLPPGYVVNYYKLALDYFIGGYLGILTVTPLVLLAYQKMVGKSWPELQSKAGNSRLLFESICLGFPVMAFLLWIGFSAAPHTPTRQMAQVAMFLPVVWLAFRHGWQGASIGGSIASCAVMLLMPELRDPMTIQAEAVVAFAISTMLIMGARIASLDKHVERDRIDVHAALALAQRNVYLGEMQLRMTSQALEQIKNSVQAGFAMMLGRLRHLQPAVDDRGYQRHALVAQNQLRSLADSLYPLALRERGLPSALREGTLAQVLREAGLIYSCDFRGPVSKLSHTLRMTIYRVIWEAVADVCVKKDMGEIQVRVRVGERQGRRGALVVIRFRGLPAQLSSIHWDELLPRMVRATSGLGLRAVRDRAALFEGCTRTRSIHSGHQISILLFDPIVPGVAISPAGQWTEC</sequence>
<gene>
    <name evidence="8" type="ORF">GCM10007901_40890</name>
</gene>
<dbReference type="Proteomes" id="UP001156670">
    <property type="component" value="Unassembled WGS sequence"/>
</dbReference>
<evidence type="ECO:0000259" key="7">
    <source>
        <dbReference type="Pfam" id="PF05231"/>
    </source>
</evidence>